<evidence type="ECO:0000256" key="5">
    <source>
        <dbReference type="ARBA" id="ARBA00023065"/>
    </source>
</evidence>
<feature type="transmembrane region" description="Helical" evidence="9">
    <location>
        <begin position="388"/>
        <end position="408"/>
    </location>
</feature>
<evidence type="ECO:0000256" key="2">
    <source>
        <dbReference type="ARBA" id="ARBA00022448"/>
    </source>
</evidence>
<dbReference type="InterPro" id="IPR014743">
    <property type="entry name" value="Cl-channel_core"/>
</dbReference>
<dbReference type="AlphaFoldDB" id="A0A9X1B7N4"/>
<feature type="transmembrane region" description="Helical" evidence="9">
    <location>
        <begin position="183"/>
        <end position="205"/>
    </location>
</feature>
<protein>
    <submittedName>
        <fullName evidence="11">Chloride channel protein</fullName>
    </submittedName>
</protein>
<dbReference type="CDD" id="cd01031">
    <property type="entry name" value="EriC"/>
    <property type="match status" value="1"/>
</dbReference>
<dbReference type="PANTHER" id="PTHR45711:SF6">
    <property type="entry name" value="CHLORIDE CHANNEL PROTEIN"/>
    <property type="match status" value="1"/>
</dbReference>
<name>A0A9X1B7N4_9GAMM</name>
<proteinExistence type="predicted"/>
<feature type="compositionally biased region" description="Low complexity" evidence="8">
    <location>
        <begin position="583"/>
        <end position="593"/>
    </location>
</feature>
<feature type="region of interest" description="Disordered" evidence="8">
    <location>
        <begin position="477"/>
        <end position="593"/>
    </location>
</feature>
<gene>
    <name evidence="11" type="ORF">CKO25_04205</name>
</gene>
<dbReference type="InterPro" id="IPR036680">
    <property type="entry name" value="SPOR-like_sf"/>
</dbReference>
<keyword evidence="2" id="KW-0813">Transport</keyword>
<dbReference type="RefSeq" id="WP_200386687.1">
    <property type="nucleotide sequence ID" value="NZ_NRSD01000003.1"/>
</dbReference>
<dbReference type="GO" id="GO:0005886">
    <property type="term" value="C:plasma membrane"/>
    <property type="evidence" value="ECO:0007669"/>
    <property type="project" value="TreeGrafter"/>
</dbReference>
<dbReference type="Pfam" id="PF00654">
    <property type="entry name" value="Voltage_CLC"/>
    <property type="match status" value="1"/>
</dbReference>
<dbReference type="PROSITE" id="PS51724">
    <property type="entry name" value="SPOR"/>
    <property type="match status" value="1"/>
</dbReference>
<feature type="transmembrane region" description="Helical" evidence="9">
    <location>
        <begin position="7"/>
        <end position="28"/>
    </location>
</feature>
<dbReference type="Gene3D" id="3.30.70.1070">
    <property type="entry name" value="Sporulation related repeat"/>
    <property type="match status" value="1"/>
</dbReference>
<feature type="transmembrane region" description="Helical" evidence="9">
    <location>
        <begin position="257"/>
        <end position="277"/>
    </location>
</feature>
<accession>A0A9X1B7N4</accession>
<evidence type="ECO:0000256" key="3">
    <source>
        <dbReference type="ARBA" id="ARBA00022692"/>
    </source>
</evidence>
<evidence type="ECO:0000313" key="12">
    <source>
        <dbReference type="Proteomes" id="UP001138802"/>
    </source>
</evidence>
<dbReference type="EMBL" id="NRSD01000003">
    <property type="protein sequence ID" value="MBK1643877.1"/>
    <property type="molecule type" value="Genomic_DNA"/>
</dbReference>
<feature type="transmembrane region" description="Helical" evidence="9">
    <location>
        <begin position="100"/>
        <end position="118"/>
    </location>
</feature>
<comment type="caution">
    <text evidence="11">The sequence shown here is derived from an EMBL/GenBank/DDBJ whole genome shotgun (WGS) entry which is preliminary data.</text>
</comment>
<dbReference type="GO" id="GO:0042834">
    <property type="term" value="F:peptidoglycan binding"/>
    <property type="evidence" value="ECO:0007669"/>
    <property type="project" value="InterPro"/>
</dbReference>
<evidence type="ECO:0000256" key="4">
    <source>
        <dbReference type="ARBA" id="ARBA00022989"/>
    </source>
</evidence>
<evidence type="ECO:0000256" key="9">
    <source>
        <dbReference type="SAM" id="Phobius"/>
    </source>
</evidence>
<feature type="transmembrane region" description="Helical" evidence="9">
    <location>
        <begin position="147"/>
        <end position="171"/>
    </location>
</feature>
<dbReference type="SUPFAM" id="SSF81340">
    <property type="entry name" value="Clc chloride channel"/>
    <property type="match status" value="1"/>
</dbReference>
<dbReference type="Pfam" id="PF05036">
    <property type="entry name" value="SPOR"/>
    <property type="match status" value="1"/>
</dbReference>
<feature type="transmembrane region" description="Helical" evidence="9">
    <location>
        <begin position="356"/>
        <end position="381"/>
    </location>
</feature>
<evidence type="ECO:0000313" key="11">
    <source>
        <dbReference type="EMBL" id="MBK1643877.1"/>
    </source>
</evidence>
<dbReference type="InterPro" id="IPR007730">
    <property type="entry name" value="SPOR-like_dom"/>
</dbReference>
<keyword evidence="6 9" id="KW-0472">Membrane</keyword>
<feature type="transmembrane region" description="Helical" evidence="9">
    <location>
        <begin position="325"/>
        <end position="350"/>
    </location>
</feature>
<reference evidence="11 12" key="1">
    <citation type="journal article" date="2020" name="Microorganisms">
        <title>Osmotic Adaptation and Compatible Solute Biosynthesis of Phototrophic Bacteria as Revealed from Genome Analyses.</title>
        <authorList>
            <person name="Imhoff J.F."/>
            <person name="Rahn T."/>
            <person name="Kunzel S."/>
            <person name="Keller A."/>
            <person name="Neulinger S.C."/>
        </authorList>
    </citation>
    <scope>NUCLEOTIDE SEQUENCE [LARGE SCALE GENOMIC DNA]</scope>
    <source>
        <strain evidence="11 12">DSM 21303</strain>
    </source>
</reference>
<sequence length="687" mass="71161">MTFSWRLYVAATLVGVLAGLIGASFHALLDLAAAHRGDLKVLLEAAPVPGWLLLMLLGALVLVAAMWLVRRFAPETAGSGVQEVEAILAGERQLRWKRVLPVKFVAGTLAVGSGLVLGREGPTIHMGAALGQMASERIESQPGANRALIAAGAAAGLATAFNAPLASIVFVTEELREHFEYRFATIQSVILACCAAVVVSGWMLGQGPDLAMPDLNMAPLEALPLFLVLGILIGALGVLFNRLLLGSVASFRALGSPGAYTAAAVSGLMLGALIWFAPNTVGGGETLVENLMHGQPALLFLLALLAVRLLTSIGSYGLGLPGGIFAPMLALGTICGAAFAALVTLLAPTLDLAPEVFAVAAMGALFAATVRAPLTGIILVIELTGAQALALPIILTCLAATFTAEGIGGRPIYSALLGLQHQPPPRAPARRIAAAAMILIAFIAIERLDVAFQGTGMEPTKTLAEVESPMPTLAERATTDLPRVAPEMASPPLPRVATTPAIPAPDPEQTSPAPAPREPLAAASTPEAVSPRPPEAVLPEPERSTVPALSDERPSPATLPVPETSPEPALAQAAGEHAEQEEAASPTPAPESAATIATDARFSIQLISFRNIGSQVRFAEDEGLLGEALRFETDDQGARWHPVLLGAYADRAAAETALAALPEPLQRLNPIIRPLAPGERLVLIKAP</sequence>
<feature type="transmembrane region" description="Helical" evidence="9">
    <location>
        <begin position="225"/>
        <end position="245"/>
    </location>
</feature>
<organism evidence="11 12">
    <name type="scientific">Thiocapsa imhoffii</name>
    <dbReference type="NCBI Taxonomy" id="382777"/>
    <lineage>
        <taxon>Bacteria</taxon>
        <taxon>Pseudomonadati</taxon>
        <taxon>Pseudomonadota</taxon>
        <taxon>Gammaproteobacteria</taxon>
        <taxon>Chromatiales</taxon>
        <taxon>Chromatiaceae</taxon>
        <taxon>Thiocapsa</taxon>
    </lineage>
</organism>
<keyword evidence="3 9" id="KW-0812">Transmembrane</keyword>
<dbReference type="InterPro" id="IPR001807">
    <property type="entry name" value="ClC"/>
</dbReference>
<keyword evidence="5" id="KW-0406">Ion transport</keyword>
<dbReference type="Gene3D" id="1.10.3080.10">
    <property type="entry name" value="Clc chloride channel"/>
    <property type="match status" value="1"/>
</dbReference>
<keyword evidence="4 9" id="KW-1133">Transmembrane helix</keyword>
<dbReference type="Proteomes" id="UP001138802">
    <property type="component" value="Unassembled WGS sequence"/>
</dbReference>
<dbReference type="GO" id="GO:0005247">
    <property type="term" value="F:voltage-gated chloride channel activity"/>
    <property type="evidence" value="ECO:0007669"/>
    <property type="project" value="TreeGrafter"/>
</dbReference>
<feature type="transmembrane region" description="Helical" evidence="9">
    <location>
        <begin position="297"/>
        <end position="318"/>
    </location>
</feature>
<keyword evidence="12" id="KW-1185">Reference proteome</keyword>
<evidence type="ECO:0000259" key="10">
    <source>
        <dbReference type="PROSITE" id="PS51724"/>
    </source>
</evidence>
<keyword evidence="7" id="KW-0868">Chloride</keyword>
<comment type="subcellular location">
    <subcellularLocation>
        <location evidence="1">Membrane</location>
        <topology evidence="1">Multi-pass membrane protein</topology>
    </subcellularLocation>
</comment>
<dbReference type="PRINTS" id="PR00762">
    <property type="entry name" value="CLCHANNEL"/>
</dbReference>
<evidence type="ECO:0000256" key="7">
    <source>
        <dbReference type="ARBA" id="ARBA00023214"/>
    </source>
</evidence>
<evidence type="ECO:0000256" key="6">
    <source>
        <dbReference type="ARBA" id="ARBA00023136"/>
    </source>
</evidence>
<feature type="transmembrane region" description="Helical" evidence="9">
    <location>
        <begin position="48"/>
        <end position="69"/>
    </location>
</feature>
<evidence type="ECO:0000256" key="8">
    <source>
        <dbReference type="SAM" id="MobiDB-lite"/>
    </source>
</evidence>
<dbReference type="PANTHER" id="PTHR45711">
    <property type="entry name" value="CHLORIDE CHANNEL PROTEIN"/>
    <property type="match status" value="1"/>
</dbReference>
<dbReference type="NCBIfam" id="NF003640">
    <property type="entry name" value="PRK05277.1"/>
    <property type="match status" value="1"/>
</dbReference>
<feature type="domain" description="SPOR" evidence="10">
    <location>
        <begin position="596"/>
        <end position="674"/>
    </location>
</feature>
<evidence type="ECO:0000256" key="1">
    <source>
        <dbReference type="ARBA" id="ARBA00004141"/>
    </source>
</evidence>